<keyword evidence="4" id="KW-0949">S-adenosyl-L-methionine</keyword>
<dbReference type="InterPro" id="IPR029063">
    <property type="entry name" value="SAM-dependent_MTases_sf"/>
</dbReference>
<evidence type="ECO:0000256" key="3">
    <source>
        <dbReference type="ARBA" id="ARBA00022679"/>
    </source>
</evidence>
<comment type="catalytic activity">
    <reaction evidence="5">
        <text>a 2'-deoxyadenosine in DNA + S-adenosyl-L-methionine = an N(6)-methyl-2'-deoxyadenosine in DNA + S-adenosyl-L-homocysteine + H(+)</text>
        <dbReference type="Rhea" id="RHEA:15197"/>
        <dbReference type="Rhea" id="RHEA-COMP:12418"/>
        <dbReference type="Rhea" id="RHEA-COMP:12419"/>
        <dbReference type="ChEBI" id="CHEBI:15378"/>
        <dbReference type="ChEBI" id="CHEBI:57856"/>
        <dbReference type="ChEBI" id="CHEBI:59789"/>
        <dbReference type="ChEBI" id="CHEBI:90615"/>
        <dbReference type="ChEBI" id="CHEBI:90616"/>
        <dbReference type="EC" id="2.1.1.72"/>
    </reaction>
</comment>
<dbReference type="PANTHER" id="PTHR33841:SF1">
    <property type="entry name" value="DNA METHYLTRANSFERASE A"/>
    <property type="match status" value="1"/>
</dbReference>
<dbReference type="EC" id="2.1.1.72" evidence="1"/>
<dbReference type="InterPro" id="IPR050953">
    <property type="entry name" value="N4_N6_ade-DNA_methylase"/>
</dbReference>
<evidence type="ECO:0000256" key="2">
    <source>
        <dbReference type="ARBA" id="ARBA00022603"/>
    </source>
</evidence>
<dbReference type="Pfam" id="PF07669">
    <property type="entry name" value="Eco57I"/>
    <property type="match status" value="1"/>
</dbReference>
<keyword evidence="8" id="KW-1185">Reference proteome</keyword>
<dbReference type="InterPro" id="IPR047939">
    <property type="entry name" value="BREX_1_PglX"/>
</dbReference>
<gene>
    <name evidence="7" type="primary">pglX</name>
    <name evidence="7" type="ORF">ACJDT4_12015</name>
</gene>
<evidence type="ECO:0000256" key="1">
    <source>
        <dbReference type="ARBA" id="ARBA00011900"/>
    </source>
</evidence>
<name>A0ABW8TH98_9CLOT</name>
<accession>A0ABW8TH98</accession>
<sequence length="1174" mass="138433">MNKGKLEKFAVDSRRELIAKIKIKAMQYGIEEDKIKKSQVVSSDSVIINGKPLSNEEKTQRERLLQKISYLNERGEDGYEQIVEEVTYTWFNRFTALRFMEVNNYLPTRVRALSSETPGNIEPDLIKEASNVDLPVDKQKIYDMKLNNDTEGLFKYLIIAQCNALNKSLPFMFEKIGHYTELLFPDGLLNDNAFIRNLTNIEIISEEDWQQVEIIGWLYQYYNSEEKDRVIKAKKKYKKEEIPFATQLFTPDWIVRYMVQNTLGRYWIESHPEHSDLKKNWEFYLENHNPEPDFEEKLAPYINKKLKVEEIKCFDPAMGSGHILVYMFDVLYEIYEKCGYMSREIPQLIIENNLYGLDIDDRAYQLACFAVIMKGMKYNNRLLRNIERRAERVGKEGIKLNLASIQETNNLNNDDIVYIAGESDGENYKKTKEFIEWFNDAKIYGSLINIEVFDEEFFIRRLDYIMKNPAEDIIQNESRKKVVSILPELLKQVDIMGKEYDILVTNPPYMSYKYMNSKLLEFINKRYEDVKYDLFSAFIKYSFRKVKKDGQLGFMTPFVWMFIIRYEAFREYIINHKTLSTLIQLEYSAFEEATVPICTFTIRNRKIEFYKGEYLALSEFKGANNQPIKVLEAIENNDVEYRYNISSTQFNKIPGKPIAFWASEQVINAFSSDKFERYFISESLNLTGDNAKFLRKVWEVNNDTIGKSKKWLLYAKGGGYRKWWGNLTDVVNWSPEAINHYRTDKVARIIPEYLWYKKGITWGFVTSSLPSFRVLPEEATFDIGGASVFFNDYNDYNYYLGFLNCKICEKLLKMINPTLNFQMSNIGSLPIIANSDESKEKVKKLVAKCINISNNDWDNFEISLDFKNHPIITYKDGSNKIEQAYHNWKCFSNNQFYQLKETEEELNRIFIGIYGLQDEMVSQIEENDITVRKADLEREVKSFVSYAIGCMFGRYSLDKEGIIYAGGKFDSAKYTTFKADEYNIIPMLSENYFEDDMISKFVEFVKVIFGEETLSENLEYIAETLGKKSNETAKETIRRYFLNDFYKDHLQTYKNRPIYWMFTSGKQKAFNCLIYMHRYDKTTLSRIRTDYLHELQDRLDTERKSLVDVIEGDYSTKEKSEAKKRLTQLDKQIDEIKKYDEVLHHMADMQIEIDLDDGVKVNYEKFKGLLAKIK</sequence>
<protein>
    <recommendedName>
        <fullName evidence="1">site-specific DNA-methyltransferase (adenine-specific)</fullName>
        <ecNumber evidence="1">2.1.1.72</ecNumber>
    </recommendedName>
</protein>
<dbReference type="Gene3D" id="3.40.50.150">
    <property type="entry name" value="Vaccinia Virus protein VP39"/>
    <property type="match status" value="1"/>
</dbReference>
<dbReference type="PRINTS" id="PR00507">
    <property type="entry name" value="N12N6MTFRASE"/>
</dbReference>
<evidence type="ECO:0000313" key="7">
    <source>
        <dbReference type="EMBL" id="MFL0251152.1"/>
    </source>
</evidence>
<reference evidence="7 8" key="1">
    <citation type="submission" date="2024-11" db="EMBL/GenBank/DDBJ databases">
        <authorList>
            <person name="Heng Y.C."/>
            <person name="Lim A.C.H."/>
            <person name="Lee J.K.Y."/>
            <person name="Kittelmann S."/>
        </authorList>
    </citation>
    <scope>NUCLEOTIDE SEQUENCE [LARGE SCALE GENOMIC DNA]</scope>
    <source>
        <strain evidence="7 8">WILCCON 0114</strain>
    </source>
</reference>
<evidence type="ECO:0000259" key="6">
    <source>
        <dbReference type="Pfam" id="PF07669"/>
    </source>
</evidence>
<keyword evidence="3 7" id="KW-0808">Transferase</keyword>
<dbReference type="GO" id="GO:0032259">
    <property type="term" value="P:methylation"/>
    <property type="evidence" value="ECO:0007669"/>
    <property type="project" value="UniProtKB-KW"/>
</dbReference>
<organism evidence="7 8">
    <name type="scientific">Clostridium neuense</name>
    <dbReference type="NCBI Taxonomy" id="1728934"/>
    <lineage>
        <taxon>Bacteria</taxon>
        <taxon>Bacillati</taxon>
        <taxon>Bacillota</taxon>
        <taxon>Clostridia</taxon>
        <taxon>Eubacteriales</taxon>
        <taxon>Clostridiaceae</taxon>
        <taxon>Clostridium</taxon>
    </lineage>
</organism>
<dbReference type="Proteomes" id="UP001623592">
    <property type="component" value="Unassembled WGS sequence"/>
</dbReference>
<dbReference type="PANTHER" id="PTHR33841">
    <property type="entry name" value="DNA METHYLTRANSFERASE YEEA-RELATED"/>
    <property type="match status" value="1"/>
</dbReference>
<dbReference type="GO" id="GO:0009007">
    <property type="term" value="F:site-specific DNA-methyltransferase (adenine-specific) activity"/>
    <property type="evidence" value="ECO:0007669"/>
    <property type="project" value="UniProtKB-EC"/>
</dbReference>
<dbReference type="SUPFAM" id="SSF53335">
    <property type="entry name" value="S-adenosyl-L-methionine-dependent methyltransferases"/>
    <property type="match status" value="1"/>
</dbReference>
<dbReference type="NCBIfam" id="NF033452">
    <property type="entry name" value="BREX_1_MTaseX"/>
    <property type="match status" value="1"/>
</dbReference>
<dbReference type="InterPro" id="IPR002052">
    <property type="entry name" value="DNA_methylase_N6_adenine_CS"/>
</dbReference>
<proteinExistence type="predicted"/>
<evidence type="ECO:0000256" key="4">
    <source>
        <dbReference type="ARBA" id="ARBA00022691"/>
    </source>
</evidence>
<dbReference type="RefSeq" id="WP_406787808.1">
    <property type="nucleotide sequence ID" value="NZ_JBJIAA010000009.1"/>
</dbReference>
<dbReference type="PROSITE" id="PS00092">
    <property type="entry name" value="N6_MTASE"/>
    <property type="match status" value="1"/>
</dbReference>
<dbReference type="EMBL" id="JBJIAA010000009">
    <property type="protein sequence ID" value="MFL0251152.1"/>
    <property type="molecule type" value="Genomic_DNA"/>
</dbReference>
<evidence type="ECO:0000256" key="5">
    <source>
        <dbReference type="ARBA" id="ARBA00047942"/>
    </source>
</evidence>
<dbReference type="InterPro" id="IPR011639">
    <property type="entry name" value="MethylTrfase_TaqI-like_dom"/>
</dbReference>
<keyword evidence="2 7" id="KW-0489">Methyltransferase</keyword>
<feature type="domain" description="Type II methyltransferase M.TaqI-like" evidence="6">
    <location>
        <begin position="352"/>
        <end position="589"/>
    </location>
</feature>
<evidence type="ECO:0000313" key="8">
    <source>
        <dbReference type="Proteomes" id="UP001623592"/>
    </source>
</evidence>
<comment type="caution">
    <text evidence="7">The sequence shown here is derived from an EMBL/GenBank/DDBJ whole genome shotgun (WGS) entry which is preliminary data.</text>
</comment>